<dbReference type="Proteomes" id="UP000800082">
    <property type="component" value="Unassembled WGS sequence"/>
</dbReference>
<accession>A0A6A5RWG0</accession>
<protein>
    <submittedName>
        <fullName evidence="2">Uncharacterized protein</fullName>
    </submittedName>
</protein>
<evidence type="ECO:0000313" key="3">
    <source>
        <dbReference type="Proteomes" id="UP000800082"/>
    </source>
</evidence>
<name>A0A6A5RWG0_9PLEO</name>
<feature type="compositionally biased region" description="Basic and acidic residues" evidence="1">
    <location>
        <begin position="88"/>
        <end position="99"/>
    </location>
</feature>
<evidence type="ECO:0000313" key="2">
    <source>
        <dbReference type="EMBL" id="KAF1931338.1"/>
    </source>
</evidence>
<sequence length="289" mass="32025">MYDATGKILRAEARLLDGPLYRHIIINDPWILEAFTIRTDQGGYVRFPPETKLQFEPVGLDNLDADAPFPDTARLTDVTKVPASEAFARQHADEGDRAVTKNNRAATNRGLSDALDQPEGEGGWESRGGDDAQVPDITKPAPFAPPNIVATAPEPASAPSPQESAATTEAAAFASITPDHRCGHRITCKICHSTPSLPWLPSTADTYMAKVIVRMSAGLTQADQFEFGQMYNLGIAVSKKTSAIKKEFHHRLRDFVVRHGIMDLYNEFATRQRIHAKDRYYRLPLFEDH</sequence>
<dbReference type="RefSeq" id="XP_033451586.1">
    <property type="nucleotide sequence ID" value="XM_033597855.1"/>
</dbReference>
<evidence type="ECO:0000256" key="1">
    <source>
        <dbReference type="SAM" id="MobiDB-lite"/>
    </source>
</evidence>
<feature type="region of interest" description="Disordered" evidence="1">
    <location>
        <begin position="87"/>
        <end position="137"/>
    </location>
</feature>
<organism evidence="2 3">
    <name type="scientific">Didymella exigua CBS 183.55</name>
    <dbReference type="NCBI Taxonomy" id="1150837"/>
    <lineage>
        <taxon>Eukaryota</taxon>
        <taxon>Fungi</taxon>
        <taxon>Dikarya</taxon>
        <taxon>Ascomycota</taxon>
        <taxon>Pezizomycotina</taxon>
        <taxon>Dothideomycetes</taxon>
        <taxon>Pleosporomycetidae</taxon>
        <taxon>Pleosporales</taxon>
        <taxon>Pleosporineae</taxon>
        <taxon>Didymellaceae</taxon>
        <taxon>Didymella</taxon>
    </lineage>
</organism>
<proteinExistence type="predicted"/>
<dbReference type="OrthoDB" id="10538192at2759"/>
<keyword evidence="3" id="KW-1185">Reference proteome</keyword>
<reference evidence="2" key="1">
    <citation type="journal article" date="2020" name="Stud. Mycol.">
        <title>101 Dothideomycetes genomes: a test case for predicting lifestyles and emergence of pathogens.</title>
        <authorList>
            <person name="Haridas S."/>
            <person name="Albert R."/>
            <person name="Binder M."/>
            <person name="Bloem J."/>
            <person name="Labutti K."/>
            <person name="Salamov A."/>
            <person name="Andreopoulos B."/>
            <person name="Baker S."/>
            <person name="Barry K."/>
            <person name="Bills G."/>
            <person name="Bluhm B."/>
            <person name="Cannon C."/>
            <person name="Castanera R."/>
            <person name="Culley D."/>
            <person name="Daum C."/>
            <person name="Ezra D."/>
            <person name="Gonzalez J."/>
            <person name="Henrissat B."/>
            <person name="Kuo A."/>
            <person name="Liang C."/>
            <person name="Lipzen A."/>
            <person name="Lutzoni F."/>
            <person name="Magnuson J."/>
            <person name="Mondo S."/>
            <person name="Nolan M."/>
            <person name="Ohm R."/>
            <person name="Pangilinan J."/>
            <person name="Park H.-J."/>
            <person name="Ramirez L."/>
            <person name="Alfaro M."/>
            <person name="Sun H."/>
            <person name="Tritt A."/>
            <person name="Yoshinaga Y."/>
            <person name="Zwiers L.-H."/>
            <person name="Turgeon B."/>
            <person name="Goodwin S."/>
            <person name="Spatafora J."/>
            <person name="Crous P."/>
            <person name="Grigoriev I."/>
        </authorList>
    </citation>
    <scope>NUCLEOTIDE SEQUENCE</scope>
    <source>
        <strain evidence="2">CBS 183.55</strain>
    </source>
</reference>
<dbReference type="AlphaFoldDB" id="A0A6A5RWG0"/>
<dbReference type="GeneID" id="54355522"/>
<dbReference type="EMBL" id="ML978961">
    <property type="protein sequence ID" value="KAF1931338.1"/>
    <property type="molecule type" value="Genomic_DNA"/>
</dbReference>
<feature type="compositionally biased region" description="Polar residues" evidence="1">
    <location>
        <begin position="100"/>
        <end position="110"/>
    </location>
</feature>
<gene>
    <name evidence="2" type="ORF">M421DRAFT_90404</name>
</gene>